<proteinExistence type="predicted"/>
<name>A0A831UCM3_GEOME</name>
<dbReference type="AlphaFoldDB" id="A0A831UCM3"/>
<dbReference type="EMBL" id="DSOV01000039">
    <property type="protein sequence ID" value="HEN42426.1"/>
    <property type="molecule type" value="Genomic_DNA"/>
</dbReference>
<reference evidence="2" key="1">
    <citation type="journal article" date="2020" name="mSystems">
        <title>Genome- and Community-Level Interaction Insights into Carbon Utilization and Element Cycling Functions of Hydrothermarchaeota in Hydrothermal Sediment.</title>
        <authorList>
            <person name="Zhou Z."/>
            <person name="Liu Y."/>
            <person name="Xu W."/>
            <person name="Pan J."/>
            <person name="Luo Z.H."/>
            <person name="Li M."/>
        </authorList>
    </citation>
    <scope>NUCLEOTIDE SEQUENCE [LARGE SCALE GENOMIC DNA]</scope>
    <source>
        <strain evidence="2">SpSt-349</strain>
    </source>
</reference>
<accession>A0A831UCM3</accession>
<keyword evidence="1" id="KW-1133">Transmembrane helix</keyword>
<protein>
    <recommendedName>
        <fullName evidence="3">TPR domain protein</fullName>
    </recommendedName>
</protein>
<sequence>MNERTKNISANVTVIAVITLVLIGGNTWWRQRTQFHRGESALAARDYLAAIAGYEAAIHMYTPGSSLVERSARRLWEMGGEFERVGDLERALITYRALRSSFCAVRWLVQPGEEWIAACDRKIAEILRRQGYAPAAPR</sequence>
<feature type="transmembrane region" description="Helical" evidence="1">
    <location>
        <begin position="12"/>
        <end position="29"/>
    </location>
</feature>
<evidence type="ECO:0008006" key="3">
    <source>
        <dbReference type="Google" id="ProtNLM"/>
    </source>
</evidence>
<gene>
    <name evidence="2" type="ORF">ENQ87_08620</name>
</gene>
<keyword evidence="1" id="KW-0472">Membrane</keyword>
<keyword evidence="1" id="KW-0812">Transmembrane</keyword>
<organism evidence="2">
    <name type="scientific">Geobacter metallireducens</name>
    <dbReference type="NCBI Taxonomy" id="28232"/>
    <lineage>
        <taxon>Bacteria</taxon>
        <taxon>Pseudomonadati</taxon>
        <taxon>Thermodesulfobacteriota</taxon>
        <taxon>Desulfuromonadia</taxon>
        <taxon>Geobacterales</taxon>
        <taxon>Geobacteraceae</taxon>
        <taxon>Geobacter</taxon>
    </lineage>
</organism>
<evidence type="ECO:0000256" key="1">
    <source>
        <dbReference type="SAM" id="Phobius"/>
    </source>
</evidence>
<evidence type="ECO:0000313" key="2">
    <source>
        <dbReference type="EMBL" id="HEN42426.1"/>
    </source>
</evidence>
<comment type="caution">
    <text evidence="2">The sequence shown here is derived from an EMBL/GenBank/DDBJ whole genome shotgun (WGS) entry which is preliminary data.</text>
</comment>